<feature type="domain" description="Exonuclease" evidence="7">
    <location>
        <begin position="9"/>
        <end position="182"/>
    </location>
</feature>
<name>A0A9X4BL81_9GAMM</name>
<dbReference type="FunFam" id="3.30.420.10:FF:000003">
    <property type="entry name" value="Oligoribonuclease"/>
    <property type="match status" value="1"/>
</dbReference>
<evidence type="ECO:0000256" key="3">
    <source>
        <dbReference type="ARBA" id="ARBA00022801"/>
    </source>
</evidence>
<evidence type="ECO:0000256" key="1">
    <source>
        <dbReference type="ARBA" id="ARBA00009921"/>
    </source>
</evidence>
<dbReference type="PANTHER" id="PTHR11046:SF0">
    <property type="entry name" value="OLIGORIBONUCLEASE, MITOCHONDRIAL"/>
    <property type="match status" value="1"/>
</dbReference>
<organism evidence="8 9">
    <name type="scientific">Tahibacter soli</name>
    <dbReference type="NCBI Taxonomy" id="2983605"/>
    <lineage>
        <taxon>Bacteria</taxon>
        <taxon>Pseudomonadati</taxon>
        <taxon>Pseudomonadota</taxon>
        <taxon>Gammaproteobacteria</taxon>
        <taxon>Lysobacterales</taxon>
        <taxon>Rhodanobacteraceae</taxon>
        <taxon>Tahibacter</taxon>
    </lineage>
</organism>
<evidence type="ECO:0000259" key="7">
    <source>
        <dbReference type="SMART" id="SM00479"/>
    </source>
</evidence>
<dbReference type="EC" id="3.1.-.-" evidence="6"/>
<dbReference type="Proteomes" id="UP001139971">
    <property type="component" value="Unassembled WGS sequence"/>
</dbReference>
<dbReference type="PANTHER" id="PTHR11046">
    <property type="entry name" value="OLIGORIBONUCLEASE, MITOCHONDRIAL"/>
    <property type="match status" value="1"/>
</dbReference>
<keyword evidence="2 6" id="KW-0540">Nuclease</keyword>
<dbReference type="Gene3D" id="3.30.420.10">
    <property type="entry name" value="Ribonuclease H-like superfamily/Ribonuclease H"/>
    <property type="match status" value="1"/>
</dbReference>
<dbReference type="InterPro" id="IPR036397">
    <property type="entry name" value="RNaseH_sf"/>
</dbReference>
<evidence type="ECO:0000256" key="5">
    <source>
        <dbReference type="ARBA" id="ARBA00070964"/>
    </source>
</evidence>
<dbReference type="NCBIfam" id="NF003765">
    <property type="entry name" value="PRK05359.1"/>
    <property type="match status" value="1"/>
</dbReference>
<dbReference type="InterPro" id="IPR022894">
    <property type="entry name" value="Oligoribonuclease"/>
</dbReference>
<evidence type="ECO:0000256" key="2">
    <source>
        <dbReference type="ARBA" id="ARBA00022722"/>
    </source>
</evidence>
<dbReference type="SMART" id="SM00479">
    <property type="entry name" value="EXOIII"/>
    <property type="match status" value="1"/>
</dbReference>
<comment type="similarity">
    <text evidence="1 6">Belongs to the oligoribonuclease family.</text>
</comment>
<accession>A0A9X4BL81</accession>
<keyword evidence="9" id="KW-1185">Reference proteome</keyword>
<dbReference type="AlphaFoldDB" id="A0A9X4BL81"/>
<proteinExistence type="inferred from homology"/>
<dbReference type="GO" id="GO:0006259">
    <property type="term" value="P:DNA metabolic process"/>
    <property type="evidence" value="ECO:0007669"/>
    <property type="project" value="UniProtKB-ARBA"/>
</dbReference>
<comment type="subcellular location">
    <subcellularLocation>
        <location evidence="6">Cytoplasm</location>
    </subcellularLocation>
</comment>
<dbReference type="HAMAP" id="MF_00045">
    <property type="entry name" value="Oligoribonuclease"/>
    <property type="match status" value="1"/>
</dbReference>
<keyword evidence="3 6" id="KW-0378">Hydrolase</keyword>
<dbReference type="RefSeq" id="WP_263544084.1">
    <property type="nucleotide sequence ID" value="NZ_JAOVZO020000020.1"/>
</dbReference>
<dbReference type="GO" id="GO:0003676">
    <property type="term" value="F:nucleic acid binding"/>
    <property type="evidence" value="ECO:0007669"/>
    <property type="project" value="InterPro"/>
</dbReference>
<dbReference type="InterPro" id="IPR013520">
    <property type="entry name" value="Ribonucl_H"/>
</dbReference>
<dbReference type="EMBL" id="JAOVZO020000020">
    <property type="protein sequence ID" value="MDC8015057.1"/>
    <property type="molecule type" value="Genomic_DNA"/>
</dbReference>
<evidence type="ECO:0000256" key="4">
    <source>
        <dbReference type="ARBA" id="ARBA00022839"/>
    </source>
</evidence>
<protein>
    <recommendedName>
        <fullName evidence="5 6">Oligoribonuclease</fullName>
        <ecNumber evidence="6">3.1.-.-</ecNumber>
    </recommendedName>
</protein>
<keyword evidence="4 6" id="KW-0269">Exonuclease</keyword>
<dbReference type="GO" id="GO:0005737">
    <property type="term" value="C:cytoplasm"/>
    <property type="evidence" value="ECO:0007669"/>
    <property type="project" value="UniProtKB-SubCell"/>
</dbReference>
<evidence type="ECO:0000313" key="8">
    <source>
        <dbReference type="EMBL" id="MDC8015057.1"/>
    </source>
</evidence>
<dbReference type="CDD" id="cd06135">
    <property type="entry name" value="Orn"/>
    <property type="match status" value="1"/>
</dbReference>
<evidence type="ECO:0000313" key="9">
    <source>
        <dbReference type="Proteomes" id="UP001139971"/>
    </source>
</evidence>
<comment type="caution">
    <text evidence="8">The sequence shown here is derived from an EMBL/GenBank/DDBJ whole genome shotgun (WGS) entry which is preliminary data.</text>
</comment>
<gene>
    <name evidence="6 8" type="primary">orn</name>
    <name evidence="8" type="ORF">OD750_021135</name>
</gene>
<dbReference type="Pfam" id="PF00929">
    <property type="entry name" value="RNase_T"/>
    <property type="match status" value="1"/>
</dbReference>
<comment type="function">
    <text evidence="6">3'-to-5' exoribonuclease specific for small oligoribonucleotides.</text>
</comment>
<reference evidence="8" key="1">
    <citation type="submission" date="2023-02" db="EMBL/GenBank/DDBJ databases">
        <title>Tahibacter soli sp. nov. isolated from soil.</title>
        <authorList>
            <person name="Baek J.H."/>
            <person name="Lee J.K."/>
            <person name="Choi D.G."/>
            <person name="Jeon C.O."/>
        </authorList>
    </citation>
    <scope>NUCLEOTIDE SEQUENCE</scope>
    <source>
        <strain evidence="8">BL</strain>
    </source>
</reference>
<dbReference type="InterPro" id="IPR012337">
    <property type="entry name" value="RNaseH-like_sf"/>
</dbReference>
<evidence type="ECO:0000256" key="6">
    <source>
        <dbReference type="HAMAP-Rule" id="MF_00045"/>
    </source>
</evidence>
<keyword evidence="6" id="KW-0963">Cytoplasm</keyword>
<sequence>MAAGTQDDNLIWIDLEMTGLDPDADSILEIATLVTDKDLNVLAEGPEFAIRHSVERLEAMDDWNRNQHRKSGLWQRVVESETTLGVAEALTVEFLAQWVQAGKSPICGNSICQDRRFLYRLMPRLERYFHYRNLDVSTIKELARRWAPDVARAFNKESAHTALSDIRDSVAELRHYRQFMGRLGGMAGAGQA</sequence>
<dbReference type="SUPFAM" id="SSF53098">
    <property type="entry name" value="Ribonuclease H-like"/>
    <property type="match status" value="1"/>
</dbReference>
<dbReference type="GO" id="GO:0000175">
    <property type="term" value="F:3'-5'-RNA exonuclease activity"/>
    <property type="evidence" value="ECO:0007669"/>
    <property type="project" value="InterPro"/>
</dbReference>
<feature type="active site" evidence="6">
    <location>
        <position position="131"/>
    </location>
</feature>